<accession>A0A194WZ25</accession>
<keyword evidence="3 5" id="KW-1133">Transmembrane helix</keyword>
<evidence type="ECO:0000313" key="7">
    <source>
        <dbReference type="Proteomes" id="UP000070700"/>
    </source>
</evidence>
<organism evidence="6 7">
    <name type="scientific">Mollisia scopiformis</name>
    <name type="common">Conifer needle endophyte fungus</name>
    <name type="synonym">Phialocephala scopiformis</name>
    <dbReference type="NCBI Taxonomy" id="149040"/>
    <lineage>
        <taxon>Eukaryota</taxon>
        <taxon>Fungi</taxon>
        <taxon>Dikarya</taxon>
        <taxon>Ascomycota</taxon>
        <taxon>Pezizomycotina</taxon>
        <taxon>Leotiomycetes</taxon>
        <taxon>Helotiales</taxon>
        <taxon>Mollisiaceae</taxon>
        <taxon>Mollisia</taxon>
    </lineage>
</organism>
<dbReference type="InterPro" id="IPR007568">
    <property type="entry name" value="RTA1"/>
</dbReference>
<feature type="transmembrane region" description="Helical" evidence="5">
    <location>
        <begin position="74"/>
        <end position="94"/>
    </location>
</feature>
<evidence type="ECO:0000256" key="5">
    <source>
        <dbReference type="SAM" id="Phobius"/>
    </source>
</evidence>
<comment type="subcellular location">
    <subcellularLocation>
        <location evidence="1">Membrane</location>
        <topology evidence="1">Multi-pass membrane protein</topology>
    </subcellularLocation>
</comment>
<feature type="transmembrane region" description="Helical" evidence="5">
    <location>
        <begin position="106"/>
        <end position="127"/>
    </location>
</feature>
<sequence length="382" mass="42583">MTSTISSTASTTVASATATCTTAVPDKNGYVDPSACNALYEYYPSFGAAVLFSFLFSTVTALHIFQAAKFHKKFCWVIIMGCIWEAASFILRTISTKHQQNTNLYTYSFLLVLLAPLLINAFDYMILGRMVHFFLPSKSLLHIPGSRFSRYFVWLDIIAFLVQLGGGMIVSGTNVKPSTFHLGIHIYMGGIGLQQFFICVFTGLAIMFHREMLKLERSGQFVEKGWKRLLFTLYGSLALITLRIIYRLVEYARGEDPSNPLPYHEAFFYCLDATPMFIAVTIMCITHPGTILKGENAEFPKMSRKEKKAEKQRKKQMKAVAKLLDPEGGLMDGAHEMERPTTPTPGAGYGEVAGAERYEPYCGYGAQEEGYGMGPMPPRSLA</sequence>
<dbReference type="KEGG" id="psco:LY89DRAFT_591644"/>
<keyword evidence="7" id="KW-1185">Reference proteome</keyword>
<feature type="transmembrane region" description="Helical" evidence="5">
    <location>
        <begin position="148"/>
        <end position="172"/>
    </location>
</feature>
<dbReference type="InParanoid" id="A0A194WZ25"/>
<reference evidence="6 7" key="1">
    <citation type="submission" date="2015-10" db="EMBL/GenBank/DDBJ databases">
        <title>Full genome of DAOMC 229536 Phialocephala scopiformis, a fungal endophyte of spruce producing the potent anti-insectan compound rugulosin.</title>
        <authorList>
            <consortium name="DOE Joint Genome Institute"/>
            <person name="Walker A.K."/>
            <person name="Frasz S.L."/>
            <person name="Seifert K.A."/>
            <person name="Miller J.D."/>
            <person name="Mondo S.J."/>
            <person name="Labutti K."/>
            <person name="Lipzen A."/>
            <person name="Dockter R."/>
            <person name="Kennedy M."/>
            <person name="Grigoriev I.V."/>
            <person name="Spatafora J.W."/>
        </authorList>
    </citation>
    <scope>NUCLEOTIDE SEQUENCE [LARGE SCALE GENOMIC DNA]</scope>
    <source>
        <strain evidence="6 7">CBS 120377</strain>
    </source>
</reference>
<dbReference type="PANTHER" id="PTHR31465">
    <property type="entry name" value="PROTEIN RTA1-RELATED"/>
    <property type="match status" value="1"/>
</dbReference>
<dbReference type="Pfam" id="PF04479">
    <property type="entry name" value="RTA1"/>
    <property type="match status" value="1"/>
</dbReference>
<name>A0A194WZ25_MOLSC</name>
<feature type="transmembrane region" description="Helical" evidence="5">
    <location>
        <begin position="184"/>
        <end position="208"/>
    </location>
</feature>
<protein>
    <submittedName>
        <fullName evidence="6">RTA1-domain-containing protein</fullName>
    </submittedName>
</protein>
<dbReference type="OrthoDB" id="5384040at2759"/>
<proteinExistence type="predicted"/>
<feature type="transmembrane region" description="Helical" evidence="5">
    <location>
        <begin position="229"/>
        <end position="246"/>
    </location>
</feature>
<dbReference type="GO" id="GO:0016020">
    <property type="term" value="C:membrane"/>
    <property type="evidence" value="ECO:0007669"/>
    <property type="project" value="UniProtKB-SubCell"/>
</dbReference>
<dbReference type="EMBL" id="KQ947422">
    <property type="protein sequence ID" value="KUJ13210.1"/>
    <property type="molecule type" value="Genomic_DNA"/>
</dbReference>
<gene>
    <name evidence="6" type="ORF">LY89DRAFT_591644</name>
</gene>
<feature type="transmembrane region" description="Helical" evidence="5">
    <location>
        <begin position="42"/>
        <end position="62"/>
    </location>
</feature>
<feature type="transmembrane region" description="Helical" evidence="5">
    <location>
        <begin position="266"/>
        <end position="285"/>
    </location>
</feature>
<evidence type="ECO:0000313" key="6">
    <source>
        <dbReference type="EMBL" id="KUJ13210.1"/>
    </source>
</evidence>
<dbReference type="GeneID" id="28819389"/>
<keyword evidence="4 5" id="KW-0472">Membrane</keyword>
<dbReference type="Proteomes" id="UP000070700">
    <property type="component" value="Unassembled WGS sequence"/>
</dbReference>
<evidence type="ECO:0000256" key="3">
    <source>
        <dbReference type="ARBA" id="ARBA00022989"/>
    </source>
</evidence>
<evidence type="ECO:0000256" key="2">
    <source>
        <dbReference type="ARBA" id="ARBA00022692"/>
    </source>
</evidence>
<dbReference type="RefSeq" id="XP_018067565.1">
    <property type="nucleotide sequence ID" value="XM_018209663.1"/>
</dbReference>
<dbReference type="AlphaFoldDB" id="A0A194WZ25"/>
<dbReference type="PANTHER" id="PTHR31465:SF15">
    <property type="entry name" value="LIPID TRANSPORTER ATNI-RELATED"/>
    <property type="match status" value="1"/>
</dbReference>
<evidence type="ECO:0000256" key="4">
    <source>
        <dbReference type="ARBA" id="ARBA00023136"/>
    </source>
</evidence>
<keyword evidence="2 5" id="KW-0812">Transmembrane</keyword>
<evidence type="ECO:0000256" key="1">
    <source>
        <dbReference type="ARBA" id="ARBA00004141"/>
    </source>
</evidence>